<gene>
    <name evidence="2" type="ORF">PsPhPollyC_gp13</name>
</gene>
<dbReference type="EMBL" id="MG775261">
    <property type="protein sequence ID" value="AUV61947.1"/>
    <property type="molecule type" value="Genomic_DNA"/>
</dbReference>
<dbReference type="Proteomes" id="UP000241341">
    <property type="component" value="Segment"/>
</dbReference>
<feature type="region of interest" description="Disordered" evidence="1">
    <location>
        <begin position="371"/>
        <end position="391"/>
    </location>
</feature>
<feature type="compositionally biased region" description="Low complexity" evidence="1">
    <location>
        <begin position="381"/>
        <end position="391"/>
    </location>
</feature>
<keyword evidence="3" id="KW-1185">Reference proteome</keyword>
<evidence type="ECO:0000256" key="1">
    <source>
        <dbReference type="SAM" id="MobiDB-lite"/>
    </source>
</evidence>
<evidence type="ECO:0000313" key="3">
    <source>
        <dbReference type="Proteomes" id="UP000241341"/>
    </source>
</evidence>
<protein>
    <submittedName>
        <fullName evidence="2">Internal virion protein</fullName>
    </submittedName>
</protein>
<name>A0A2K9VI06_9CAUD</name>
<organism evidence="2 3">
    <name type="scientific">Pseudomonas phage PollyC</name>
    <dbReference type="NCBI Taxonomy" id="2079290"/>
    <lineage>
        <taxon>Viruses</taxon>
        <taxon>Duplodnaviria</taxon>
        <taxon>Heunggongvirae</taxon>
        <taxon>Uroviricota</taxon>
        <taxon>Caudoviricetes</taxon>
        <taxon>Autographivirales</taxon>
        <taxon>Autonotataviridae</taxon>
        <taxon>Pollyceevirus</taxon>
        <taxon>Pollyceevirus pollyC</taxon>
    </lineage>
</organism>
<feature type="region of interest" description="Disordered" evidence="1">
    <location>
        <begin position="1"/>
        <end position="59"/>
    </location>
</feature>
<proteinExistence type="predicted"/>
<evidence type="ECO:0000313" key="2">
    <source>
        <dbReference type="EMBL" id="AUV61947.1"/>
    </source>
</evidence>
<feature type="compositionally biased region" description="Basic and acidic residues" evidence="1">
    <location>
        <begin position="1"/>
        <end position="12"/>
    </location>
</feature>
<accession>A0A2K9VI06</accession>
<sequence>MDFQDTVDKAGLDKPTNSVPGTQVVGPAPSDGSGSTRDVEHQQDYGNFSTVVPDPRNYRGDSAAKAKLANVEKFSQFQMAAQSAIEAKAAGATPDQIDAAATQGAKDYLKPKRNERALPTITADHDEHSTQAADLAALVKENKDALAFKNGVGVTDMAGAAWREMTGTSAVIHSIMEHYDGTRAFKDDPLFNPMDGRDEWGKNMPSEDQEWVADSSSAEERTWKLGRLNEQRENMKTLGAHGAGAATFFALGAGIMDPAGWIAGMGVGKVAQLARIGYAVNTTRAFEGVALADRAALYGAAVSVDSRAARSVAGMAVEGAVGNSLVEATLQASGEHVTAADYVFAATMGTMFGAGGAMLANRTRQVHVENESAPGVHTETDSASTSASEQAENINTVNTEFMHGLWEEAQVRAGEGATPDQIRQAATNIQFERATQLRAAAYTPMMDNERLMPDIQELPGQVPSAADGATPTSMDGSLTSALESQFSPLADRMEVGNRYGVTADTVPDNAQRLIDTEMLLRAERQAPTFDEERLNTLSKRLPVALQSTAMLLARSKHPVMKWVAGHLLEQPTQAAGPRTTAAVEHSIREREYNAYISEYQDLYRAYRNQNGGSTVKDVFTKAQHWNEFNRAVSDARRARAMGMPMQEHPLIREASDIMDSAYDRLRRDQRDSRTLGSENLPDSSIGYFTRAIDARWLLANPLKREPIRAEIERQLAESWRGFTNSNKFAKETAARYLDRSIREAHGGGMVPTNIHDPHAAAGLRDALAQGTNLSPADIEKYVDRISRGGAKHTKSRLDMDTQVILRDSNGVEFDMADAFINDQAALFRSQARRVNGEVTLTRRGIQGRKGMQQLRDLVSLRAEMGKEATGAEIKALDQVIAEFTGQSFGSANRHLDNLRLLTMVSKLGQAVIPQLAEMGNLAATLGVGSALRATKDMPRLIQDVRHGRRSELLHSLEVPGGRLGEEHSSIMPWQNLDEIELAGRDAPGMLDRVLRAGANAQSLATGFHYLHAAQVRGASEQILHKVMRYVKSGENDVALRSMGLSPELQKSLKADLKNFAKFDKDGALTSMDIRQGSNPQAMLALQQLVERGAKQIIQGTFIGERGAYMHDSFLKLLTQFRTFSIVSMDKQLSRVRADQGTAKAMGLLLGQMAFALPIHLARVNLNAATMESSKRETYLESNLAPDMLARATLNYASLGGLAGDILDAGAALGGLEMSGVRSGQSSFSGNIPAIGYADGLVRGVTNKDMSALVKSLPGGNTVFLTPVANGLHALQQQ</sequence>
<reference evidence="2 3" key="1">
    <citation type="submission" date="2018-01" db="EMBL/GenBank/DDBJ databases">
        <title>Pseudomonas phages infecting Pseudomonas sp. isolated from Prunus avium.</title>
        <authorList>
            <person name="Colberg O."/>
            <person name="Byth Carstens A."/>
        </authorList>
    </citation>
    <scope>NUCLEOTIDE SEQUENCE [LARGE SCALE GENOMIC DNA]</scope>
</reference>